<dbReference type="SUPFAM" id="SSF55729">
    <property type="entry name" value="Acyl-CoA N-acyltransferases (Nat)"/>
    <property type="match status" value="1"/>
</dbReference>
<dbReference type="AlphaFoldDB" id="A0A7R9M5F3"/>
<feature type="active site" description="Proton donor/acceptor" evidence="12">
    <location>
        <position position="283"/>
    </location>
</feature>
<dbReference type="FunFam" id="1.10.10.390:FF:000001">
    <property type="entry name" value="Histone acetyltransferase type B catalytic subunit"/>
    <property type="match status" value="1"/>
</dbReference>
<evidence type="ECO:0000256" key="1">
    <source>
        <dbReference type="ARBA" id="ARBA00004123"/>
    </source>
</evidence>
<dbReference type="InterPro" id="IPR016181">
    <property type="entry name" value="Acyl_CoA_acyltransferase"/>
</dbReference>
<dbReference type="InterPro" id="IPR013523">
    <property type="entry name" value="Hist_AcTrfase_HAT1_C"/>
</dbReference>
<dbReference type="EC" id="2.3.1.48" evidence="3 11"/>
<dbReference type="InterPro" id="IPR048776">
    <property type="entry name" value="HAT1_C"/>
</dbReference>
<keyword evidence="15" id="KW-0175">Coiled coil</keyword>
<evidence type="ECO:0000256" key="2">
    <source>
        <dbReference type="ARBA" id="ARBA00010543"/>
    </source>
</evidence>
<dbReference type="Gene3D" id="1.10.10.390">
    <property type="match status" value="1"/>
</dbReference>
<evidence type="ECO:0000256" key="12">
    <source>
        <dbReference type="PIRSR" id="PIRSR038084-1"/>
    </source>
</evidence>
<evidence type="ECO:0000256" key="9">
    <source>
        <dbReference type="ARBA" id="ARBA00023315"/>
    </source>
</evidence>
<sequence length="430" mass="50430">MAGSSLMKSRFESFICDANESVAIQLVCSDNELDNEPHNHAIKEFNPEFSHQLFGDNESIFGYSDLRVKLYYSSAKLNCFLSIGFTDKVTKDETNGIEADDVVDTIRQKLSLKLCSSMDEFRSLLSKESQFIPYGKLMDSFSIDWKTDEKQTKRHFEIYSADILVPGFDAYHQRMQTFLWWLIDAASYIDADDERWQYFVVYEKRSPNGLSNGHLHSDAHNTYCFVGYATVYRYYAYPQRIRPRISQFLVLPPFQKCGLGTRLLHTIYDFYVTDTAVFDITVEDPSDNFTRVRDFVDSKNCQKLNAFSVDKLKLGWNEDMATEAQTRLKINKRQARRVYEILRFRCTDRSNADEYKAFRLGVKQRLNAPNQKQILDYQKLEKLKKFPEQELAFIRQTTIPALEVRLDLLDKQYKELEEEYQHIVERLAES</sequence>
<dbReference type="GO" id="GO:0006281">
    <property type="term" value="P:DNA repair"/>
    <property type="evidence" value="ECO:0007669"/>
    <property type="project" value="UniProtKB-KW"/>
</dbReference>
<feature type="region of interest" description="Interaction with histone H4 N-terminus" evidence="13">
    <location>
        <begin position="56"/>
        <end position="58"/>
    </location>
</feature>
<evidence type="ECO:0000259" key="17">
    <source>
        <dbReference type="Pfam" id="PF10394"/>
    </source>
</evidence>
<evidence type="ECO:0000256" key="11">
    <source>
        <dbReference type="PIRNR" id="PIRNR038084"/>
    </source>
</evidence>
<evidence type="ECO:0000256" key="8">
    <source>
        <dbReference type="ARBA" id="ARBA00023242"/>
    </source>
</evidence>
<keyword evidence="6" id="KW-0227">DNA damage</keyword>
<comment type="subcellular location">
    <subcellularLocation>
        <location evidence="1">Nucleus</location>
    </subcellularLocation>
</comment>
<evidence type="ECO:0000256" key="5">
    <source>
        <dbReference type="ARBA" id="ARBA00022679"/>
    </source>
</evidence>
<feature type="domain" description="Histone acetyltransferase type B catalytic subunit C-terminal" evidence="18">
    <location>
        <begin position="293"/>
        <end position="344"/>
    </location>
</feature>
<dbReference type="EMBL" id="OC920603">
    <property type="protein sequence ID" value="CAD7652637.1"/>
    <property type="molecule type" value="Genomic_DNA"/>
</dbReference>
<dbReference type="EMBL" id="CAJPVJ010005778">
    <property type="protein sequence ID" value="CAG2169824.1"/>
    <property type="molecule type" value="Genomic_DNA"/>
</dbReference>
<reference evidence="19" key="1">
    <citation type="submission" date="2020-11" db="EMBL/GenBank/DDBJ databases">
        <authorList>
            <person name="Tran Van P."/>
        </authorList>
    </citation>
    <scope>NUCLEOTIDE SEQUENCE</scope>
</reference>
<keyword evidence="20" id="KW-1185">Reference proteome</keyword>
<evidence type="ECO:0000259" key="16">
    <source>
        <dbReference type="Pfam" id="PF00583"/>
    </source>
</evidence>
<dbReference type="OrthoDB" id="10253098at2759"/>
<dbReference type="GO" id="GO:0004402">
    <property type="term" value="F:histone acetyltransferase activity"/>
    <property type="evidence" value="ECO:0007669"/>
    <property type="project" value="UniProtKB-UniRule"/>
</dbReference>
<feature type="site" description="Interaction with histone H4 N-terminus" evidence="14">
    <location>
        <position position="196"/>
    </location>
</feature>
<evidence type="ECO:0000313" key="20">
    <source>
        <dbReference type="Proteomes" id="UP000728032"/>
    </source>
</evidence>
<evidence type="ECO:0000313" key="19">
    <source>
        <dbReference type="EMBL" id="CAD7652637.1"/>
    </source>
</evidence>
<evidence type="ECO:0000256" key="7">
    <source>
        <dbReference type="ARBA" id="ARBA00023204"/>
    </source>
</evidence>
<evidence type="ECO:0000256" key="4">
    <source>
        <dbReference type="ARBA" id="ARBA00021268"/>
    </source>
</evidence>
<feature type="domain" description="N-acetyltransferase" evidence="16">
    <location>
        <begin position="211"/>
        <end position="274"/>
    </location>
</feature>
<evidence type="ECO:0000256" key="15">
    <source>
        <dbReference type="SAM" id="Coils"/>
    </source>
</evidence>
<dbReference type="InterPro" id="IPR000182">
    <property type="entry name" value="GNAT_dom"/>
</dbReference>
<protein>
    <recommendedName>
        <fullName evidence="4 11">Histone acetyltransferase type B catalytic subunit</fullName>
        <ecNumber evidence="3 11">2.3.1.48</ecNumber>
    </recommendedName>
</protein>
<keyword evidence="9 11" id="KW-0012">Acyltransferase</keyword>
<feature type="coiled-coil region" evidence="15">
    <location>
        <begin position="399"/>
        <end position="426"/>
    </location>
</feature>
<dbReference type="InterPro" id="IPR019467">
    <property type="entry name" value="Hat1_N"/>
</dbReference>
<dbReference type="CDD" id="cd04301">
    <property type="entry name" value="NAT_SF"/>
    <property type="match status" value="1"/>
</dbReference>
<dbReference type="Gene3D" id="3.90.360.10">
    <property type="entry name" value="Histone acetyl transferase 1 (HAT1), N-terminal domain"/>
    <property type="match status" value="1"/>
</dbReference>
<dbReference type="PANTHER" id="PTHR12046">
    <property type="entry name" value="HISTONE ACETYLTRANSFERASE TYPE B CATALYTIC SUBUNIT"/>
    <property type="match status" value="1"/>
</dbReference>
<accession>A0A7R9M5F3</accession>
<gene>
    <name evidence="19" type="ORF">ONB1V03_LOCUS9298</name>
</gene>
<proteinExistence type="inferred from homology"/>
<dbReference type="PIRSF" id="PIRSF038084">
    <property type="entry name" value="HAT-B_cat"/>
    <property type="match status" value="1"/>
</dbReference>
<keyword evidence="7" id="KW-0234">DNA repair</keyword>
<dbReference type="InterPro" id="IPR037113">
    <property type="entry name" value="Hat1_N_sf"/>
</dbReference>
<dbReference type="GO" id="GO:0005634">
    <property type="term" value="C:nucleus"/>
    <property type="evidence" value="ECO:0007669"/>
    <property type="project" value="UniProtKB-SubCell"/>
</dbReference>
<feature type="region of interest" description="Interaction with histone H4 N-terminus" evidence="13">
    <location>
        <begin position="232"/>
        <end position="234"/>
    </location>
</feature>
<evidence type="ECO:0000256" key="13">
    <source>
        <dbReference type="PIRSR" id="PIRSR038084-2"/>
    </source>
</evidence>
<name>A0A7R9M5F3_9ACAR</name>
<dbReference type="InterPro" id="IPR017380">
    <property type="entry name" value="Hist_AcTrfase_B-typ_cat-su"/>
</dbReference>
<dbReference type="Proteomes" id="UP000728032">
    <property type="component" value="Unassembled WGS sequence"/>
</dbReference>
<dbReference type="Gene3D" id="3.40.630.30">
    <property type="match status" value="1"/>
</dbReference>
<feature type="binding site" evidence="13">
    <location>
        <begin position="255"/>
        <end position="261"/>
    </location>
    <ligand>
        <name>acetyl-CoA</name>
        <dbReference type="ChEBI" id="CHEBI:57288"/>
    </ligand>
</feature>
<organism evidence="19">
    <name type="scientific">Oppiella nova</name>
    <dbReference type="NCBI Taxonomy" id="334625"/>
    <lineage>
        <taxon>Eukaryota</taxon>
        <taxon>Metazoa</taxon>
        <taxon>Ecdysozoa</taxon>
        <taxon>Arthropoda</taxon>
        <taxon>Chelicerata</taxon>
        <taxon>Arachnida</taxon>
        <taxon>Acari</taxon>
        <taxon>Acariformes</taxon>
        <taxon>Sarcoptiformes</taxon>
        <taxon>Oribatida</taxon>
        <taxon>Brachypylina</taxon>
        <taxon>Oppioidea</taxon>
        <taxon>Oppiidae</taxon>
        <taxon>Oppiella</taxon>
    </lineage>
</organism>
<evidence type="ECO:0000259" key="18">
    <source>
        <dbReference type="Pfam" id="PF21183"/>
    </source>
</evidence>
<dbReference type="GO" id="GO:0031509">
    <property type="term" value="P:subtelomeric heterochromatin formation"/>
    <property type="evidence" value="ECO:0007669"/>
    <property type="project" value="InterPro"/>
</dbReference>
<dbReference type="GO" id="GO:0000781">
    <property type="term" value="C:chromosome, telomeric region"/>
    <property type="evidence" value="ECO:0007669"/>
    <property type="project" value="GOC"/>
</dbReference>
<dbReference type="GO" id="GO:0042393">
    <property type="term" value="F:histone binding"/>
    <property type="evidence" value="ECO:0007669"/>
    <property type="project" value="InterPro"/>
</dbReference>
<comment type="similarity">
    <text evidence="2 11">Belongs to the HAT1 family.</text>
</comment>
<evidence type="ECO:0000256" key="3">
    <source>
        <dbReference type="ARBA" id="ARBA00013184"/>
    </source>
</evidence>
<keyword evidence="8" id="KW-0539">Nucleus</keyword>
<comment type="catalytic activity">
    <reaction evidence="10 11">
        <text>L-lysyl-[protein] + acetyl-CoA = N(6)-acetyl-L-lysyl-[protein] + CoA + H(+)</text>
        <dbReference type="Rhea" id="RHEA:45948"/>
        <dbReference type="Rhea" id="RHEA-COMP:9752"/>
        <dbReference type="Rhea" id="RHEA-COMP:10731"/>
        <dbReference type="ChEBI" id="CHEBI:15378"/>
        <dbReference type="ChEBI" id="CHEBI:29969"/>
        <dbReference type="ChEBI" id="CHEBI:57287"/>
        <dbReference type="ChEBI" id="CHEBI:57288"/>
        <dbReference type="ChEBI" id="CHEBI:61930"/>
        <dbReference type="EC" id="2.3.1.48"/>
    </reaction>
</comment>
<dbReference type="Pfam" id="PF00583">
    <property type="entry name" value="Acetyltransf_1"/>
    <property type="match status" value="1"/>
</dbReference>
<dbReference type="Pfam" id="PF21183">
    <property type="entry name" value="HAT1_C"/>
    <property type="match status" value="1"/>
</dbReference>
<feature type="domain" description="Histone acetyl transferase HAT1 N-terminal" evidence="17">
    <location>
        <begin position="14"/>
        <end position="184"/>
    </location>
</feature>
<keyword evidence="5 11" id="KW-0808">Transferase</keyword>
<evidence type="ECO:0000256" key="6">
    <source>
        <dbReference type="ARBA" id="ARBA00022763"/>
    </source>
</evidence>
<dbReference type="Pfam" id="PF10394">
    <property type="entry name" value="Hat1_N"/>
    <property type="match status" value="1"/>
</dbReference>
<evidence type="ECO:0000256" key="14">
    <source>
        <dbReference type="PIRSR" id="PIRSR038084-3"/>
    </source>
</evidence>
<evidence type="ECO:0000256" key="10">
    <source>
        <dbReference type="ARBA" id="ARBA00048017"/>
    </source>
</evidence>